<evidence type="ECO:0000256" key="1">
    <source>
        <dbReference type="SAM" id="MobiDB-lite"/>
    </source>
</evidence>
<name>N1PXL7_DOTSN</name>
<feature type="compositionally biased region" description="Polar residues" evidence="1">
    <location>
        <begin position="76"/>
        <end position="93"/>
    </location>
</feature>
<feature type="region of interest" description="Disordered" evidence="1">
    <location>
        <begin position="75"/>
        <end position="116"/>
    </location>
</feature>
<dbReference type="AlphaFoldDB" id="N1PXL7"/>
<protein>
    <submittedName>
        <fullName evidence="2">Uncharacterized protein</fullName>
    </submittedName>
</protein>
<proteinExistence type="predicted"/>
<reference evidence="2 3" key="2">
    <citation type="journal article" date="2012" name="PLoS Pathog.">
        <title>Diverse lifestyles and strategies of plant pathogenesis encoded in the genomes of eighteen Dothideomycetes fungi.</title>
        <authorList>
            <person name="Ohm R.A."/>
            <person name="Feau N."/>
            <person name="Henrissat B."/>
            <person name="Schoch C.L."/>
            <person name="Horwitz B.A."/>
            <person name="Barry K.W."/>
            <person name="Condon B.J."/>
            <person name="Copeland A.C."/>
            <person name="Dhillon B."/>
            <person name="Glaser F."/>
            <person name="Hesse C.N."/>
            <person name="Kosti I."/>
            <person name="LaButti K."/>
            <person name="Lindquist E.A."/>
            <person name="Lucas S."/>
            <person name="Salamov A.A."/>
            <person name="Bradshaw R.E."/>
            <person name="Ciuffetti L."/>
            <person name="Hamelin R.C."/>
            <person name="Kema G.H.J."/>
            <person name="Lawrence C."/>
            <person name="Scott J.A."/>
            <person name="Spatafora J.W."/>
            <person name="Turgeon B.G."/>
            <person name="de Wit P.J.G.M."/>
            <person name="Zhong S."/>
            <person name="Goodwin S.B."/>
            <person name="Grigoriev I.V."/>
        </authorList>
    </citation>
    <scope>NUCLEOTIDE SEQUENCE [LARGE SCALE GENOMIC DNA]</scope>
    <source>
        <strain evidence="3">NZE10 / CBS 128990</strain>
    </source>
</reference>
<dbReference type="HOGENOM" id="CLU_1170619_0_0_1"/>
<dbReference type="Pfam" id="PF00612">
    <property type="entry name" value="IQ"/>
    <property type="match status" value="1"/>
</dbReference>
<dbReference type="PROSITE" id="PS50096">
    <property type="entry name" value="IQ"/>
    <property type="match status" value="2"/>
</dbReference>
<gene>
    <name evidence="2" type="ORF">DOTSEDRAFT_31626</name>
</gene>
<evidence type="ECO:0000313" key="3">
    <source>
        <dbReference type="Proteomes" id="UP000016933"/>
    </source>
</evidence>
<keyword evidence="3" id="KW-1185">Reference proteome</keyword>
<evidence type="ECO:0000313" key="2">
    <source>
        <dbReference type="EMBL" id="EME47145.1"/>
    </source>
</evidence>
<dbReference type="EMBL" id="KB446536">
    <property type="protein sequence ID" value="EME47145.1"/>
    <property type="molecule type" value="Genomic_DNA"/>
</dbReference>
<sequence>MPLPDRYDQCLKLANVALHLGDLSWDERVKKLTWQERRTLKVAKRKTNHQEVRNVSGILEQLLDANNVERVEGTARHNSGVNDENIGPVQSNDGDADVEMSTNAPPTRSRPRSRNIDRRISESDFADLEAGNLILYGAVLGDFPEASLQLQAHMRGFLFRSEFCECLEETMSESSQVWLTHFLQKLWSLQARMRGFLFRRKRHVTCLSRHVHLGAFIQLQARMRGLSYRRNMSKRSH</sequence>
<dbReference type="InterPro" id="IPR000048">
    <property type="entry name" value="IQ_motif_EF-hand-BS"/>
</dbReference>
<reference evidence="3" key="1">
    <citation type="journal article" date="2012" name="PLoS Genet.">
        <title>The genomes of the fungal plant pathogens Cladosporium fulvum and Dothistroma septosporum reveal adaptation to different hosts and lifestyles but also signatures of common ancestry.</title>
        <authorList>
            <person name="de Wit P.J.G.M."/>
            <person name="van der Burgt A."/>
            <person name="Oekmen B."/>
            <person name="Stergiopoulos I."/>
            <person name="Abd-Elsalam K.A."/>
            <person name="Aerts A.L."/>
            <person name="Bahkali A.H."/>
            <person name="Beenen H.G."/>
            <person name="Chettri P."/>
            <person name="Cox M.P."/>
            <person name="Datema E."/>
            <person name="de Vries R.P."/>
            <person name="Dhillon B."/>
            <person name="Ganley A.R."/>
            <person name="Griffiths S.A."/>
            <person name="Guo Y."/>
            <person name="Hamelin R.C."/>
            <person name="Henrissat B."/>
            <person name="Kabir M.S."/>
            <person name="Jashni M.K."/>
            <person name="Kema G."/>
            <person name="Klaubauf S."/>
            <person name="Lapidus A."/>
            <person name="Levasseur A."/>
            <person name="Lindquist E."/>
            <person name="Mehrabi R."/>
            <person name="Ohm R.A."/>
            <person name="Owen T.J."/>
            <person name="Salamov A."/>
            <person name="Schwelm A."/>
            <person name="Schijlen E."/>
            <person name="Sun H."/>
            <person name="van den Burg H.A."/>
            <person name="van Ham R.C.H.J."/>
            <person name="Zhang S."/>
            <person name="Goodwin S.B."/>
            <person name="Grigoriev I.V."/>
            <person name="Collemare J."/>
            <person name="Bradshaw R.E."/>
        </authorList>
    </citation>
    <scope>NUCLEOTIDE SEQUENCE [LARGE SCALE GENOMIC DNA]</scope>
    <source>
        <strain evidence="3">NZE10 / CBS 128990</strain>
    </source>
</reference>
<organism evidence="2 3">
    <name type="scientific">Dothistroma septosporum (strain NZE10 / CBS 128990)</name>
    <name type="common">Red band needle blight fungus</name>
    <name type="synonym">Mycosphaerella pini</name>
    <dbReference type="NCBI Taxonomy" id="675120"/>
    <lineage>
        <taxon>Eukaryota</taxon>
        <taxon>Fungi</taxon>
        <taxon>Dikarya</taxon>
        <taxon>Ascomycota</taxon>
        <taxon>Pezizomycotina</taxon>
        <taxon>Dothideomycetes</taxon>
        <taxon>Dothideomycetidae</taxon>
        <taxon>Mycosphaerellales</taxon>
        <taxon>Mycosphaerellaceae</taxon>
        <taxon>Dothistroma</taxon>
    </lineage>
</organism>
<dbReference type="Proteomes" id="UP000016933">
    <property type="component" value="Unassembled WGS sequence"/>
</dbReference>
<accession>N1PXL7</accession>